<comment type="caution">
    <text evidence="2">The sequence shown here is derived from an EMBL/GenBank/DDBJ whole genome shotgun (WGS) entry which is preliminary data.</text>
</comment>
<dbReference type="EMBL" id="JAHRIO010041948">
    <property type="protein sequence ID" value="MEQ2172415.1"/>
    <property type="molecule type" value="Genomic_DNA"/>
</dbReference>
<keyword evidence="1" id="KW-0472">Membrane</keyword>
<keyword evidence="1" id="KW-1133">Transmembrane helix</keyword>
<dbReference type="Proteomes" id="UP001476798">
    <property type="component" value="Unassembled WGS sequence"/>
</dbReference>
<evidence type="ECO:0000313" key="3">
    <source>
        <dbReference type="Proteomes" id="UP001476798"/>
    </source>
</evidence>
<reference evidence="2 3" key="1">
    <citation type="submission" date="2021-06" db="EMBL/GenBank/DDBJ databases">
        <authorList>
            <person name="Palmer J.M."/>
        </authorList>
    </citation>
    <scope>NUCLEOTIDE SEQUENCE [LARGE SCALE GENOMIC DNA]</scope>
    <source>
        <strain evidence="2 3">GA_2019</strain>
        <tissue evidence="2">Muscle</tissue>
    </source>
</reference>
<organism evidence="2 3">
    <name type="scientific">Goodea atripinnis</name>
    <dbReference type="NCBI Taxonomy" id="208336"/>
    <lineage>
        <taxon>Eukaryota</taxon>
        <taxon>Metazoa</taxon>
        <taxon>Chordata</taxon>
        <taxon>Craniata</taxon>
        <taxon>Vertebrata</taxon>
        <taxon>Euteleostomi</taxon>
        <taxon>Actinopterygii</taxon>
        <taxon>Neopterygii</taxon>
        <taxon>Teleostei</taxon>
        <taxon>Neoteleostei</taxon>
        <taxon>Acanthomorphata</taxon>
        <taxon>Ovalentaria</taxon>
        <taxon>Atherinomorphae</taxon>
        <taxon>Cyprinodontiformes</taxon>
        <taxon>Goodeidae</taxon>
        <taxon>Goodea</taxon>
    </lineage>
</organism>
<name>A0ABV0NLX2_9TELE</name>
<evidence type="ECO:0000256" key="1">
    <source>
        <dbReference type="SAM" id="Phobius"/>
    </source>
</evidence>
<keyword evidence="1" id="KW-0812">Transmembrane</keyword>
<gene>
    <name evidence="2" type="ORF">GOODEAATRI_020782</name>
</gene>
<protein>
    <submittedName>
        <fullName evidence="2">Uncharacterized protein</fullName>
    </submittedName>
</protein>
<accession>A0ABV0NLX2</accession>
<sequence length="120" mass="13806">MGNIFKDIFVLLKNNEISPYPWDFMLYAFHPLAILYFVYSFQAASVLSLPAYSLFCAFYWFCYTLVHLFTLYFVSPLSVLVFILIVFIFPVLRLLGFTYCVVGSGSTVPLFFHPLVAISP</sequence>
<keyword evidence="3" id="KW-1185">Reference proteome</keyword>
<evidence type="ECO:0000313" key="2">
    <source>
        <dbReference type="EMBL" id="MEQ2172415.1"/>
    </source>
</evidence>
<feature type="transmembrane region" description="Helical" evidence="1">
    <location>
        <begin position="79"/>
        <end position="102"/>
    </location>
</feature>
<proteinExistence type="predicted"/>